<name>A0ABD0MSS9_CIRMR</name>
<gene>
    <name evidence="1" type="ORF">M9458_051920</name>
</gene>
<keyword evidence="2" id="KW-1185">Reference proteome</keyword>
<reference evidence="1 2" key="1">
    <citation type="submission" date="2024-05" db="EMBL/GenBank/DDBJ databases">
        <title>Genome sequencing and assembly of Indian major carp, Cirrhinus mrigala (Hamilton, 1822).</title>
        <authorList>
            <person name="Mohindra V."/>
            <person name="Chowdhury L.M."/>
            <person name="Lal K."/>
            <person name="Jena J.K."/>
        </authorList>
    </citation>
    <scope>NUCLEOTIDE SEQUENCE [LARGE SCALE GENOMIC DNA]</scope>
    <source>
        <strain evidence="1">CM1030</strain>
        <tissue evidence="1">Blood</tissue>
    </source>
</reference>
<dbReference type="EMBL" id="JAMKFB020000189">
    <property type="protein sequence ID" value="KAL0152197.1"/>
    <property type="molecule type" value="Genomic_DNA"/>
</dbReference>
<accession>A0ABD0MSS9</accession>
<evidence type="ECO:0000313" key="2">
    <source>
        <dbReference type="Proteomes" id="UP001529510"/>
    </source>
</evidence>
<evidence type="ECO:0000313" key="1">
    <source>
        <dbReference type="EMBL" id="KAL0152197.1"/>
    </source>
</evidence>
<proteinExistence type="predicted"/>
<protein>
    <submittedName>
        <fullName evidence="1">Uncharacterized protein</fullName>
    </submittedName>
</protein>
<feature type="non-terminal residue" evidence="1">
    <location>
        <position position="50"/>
    </location>
</feature>
<comment type="caution">
    <text evidence="1">The sequence shown here is derived from an EMBL/GenBank/DDBJ whole genome shotgun (WGS) entry which is preliminary data.</text>
</comment>
<dbReference type="AlphaFoldDB" id="A0ABD0MSS9"/>
<dbReference type="Proteomes" id="UP001529510">
    <property type="component" value="Unassembled WGS sequence"/>
</dbReference>
<sequence length="50" mass="5177">MAVPTPDPPEVVAEAAERSEAAVPFLDSTEVAVYAAEPPEAMSFTSALLT</sequence>
<organism evidence="1 2">
    <name type="scientific">Cirrhinus mrigala</name>
    <name type="common">Mrigala</name>
    <dbReference type="NCBI Taxonomy" id="683832"/>
    <lineage>
        <taxon>Eukaryota</taxon>
        <taxon>Metazoa</taxon>
        <taxon>Chordata</taxon>
        <taxon>Craniata</taxon>
        <taxon>Vertebrata</taxon>
        <taxon>Euteleostomi</taxon>
        <taxon>Actinopterygii</taxon>
        <taxon>Neopterygii</taxon>
        <taxon>Teleostei</taxon>
        <taxon>Ostariophysi</taxon>
        <taxon>Cypriniformes</taxon>
        <taxon>Cyprinidae</taxon>
        <taxon>Labeoninae</taxon>
        <taxon>Labeonini</taxon>
        <taxon>Cirrhinus</taxon>
    </lineage>
</organism>